<evidence type="ECO:0000313" key="2">
    <source>
        <dbReference type="EMBL" id="BAM83412.1"/>
    </source>
</evidence>
<feature type="compositionally biased region" description="Low complexity" evidence="1">
    <location>
        <begin position="93"/>
        <end position="107"/>
    </location>
</feature>
<dbReference type="AlphaFoldDB" id="M1VIK1"/>
<feature type="region of interest" description="Disordered" evidence="1">
    <location>
        <begin position="211"/>
        <end position="236"/>
    </location>
</feature>
<sequence>MRLATCEVLCETCNKAVARKYCQESCICDGCWDSFAQRSASQPLGSSVTALPLCERCEQVPVAYETALCLTCQTGIKPGAFSEKMDFTASLWSNSPQSTSTPSVTSPRTAQGPLQSEDAPVCSAPEQAVSSEALRYAPANDKVLSHEPATNAAQPADAKLTSEESRAVDKGTLPAWFALLCEDVQRRNVWFRRRRKRRNASSVDVCLSATASSSDHELDAQQIARKRSAKNHVEPR</sequence>
<protein>
    <submittedName>
        <fullName evidence="2">Uncharacterized protein</fullName>
    </submittedName>
</protein>
<dbReference type="Proteomes" id="UP000007014">
    <property type="component" value="Chromosome 20"/>
</dbReference>
<accession>M1VIK1</accession>
<dbReference type="KEGG" id="cme:CYME_CMT646C"/>
<dbReference type="RefSeq" id="XP_005539448.1">
    <property type="nucleotide sequence ID" value="XM_005539391.1"/>
</dbReference>
<dbReference type="GeneID" id="16998074"/>
<reference evidence="2 3" key="1">
    <citation type="journal article" date="2004" name="Nature">
        <title>Genome sequence of the ultrasmall unicellular red alga Cyanidioschyzon merolae 10D.</title>
        <authorList>
            <person name="Matsuzaki M."/>
            <person name="Misumi O."/>
            <person name="Shin-i T."/>
            <person name="Maruyama S."/>
            <person name="Takahara M."/>
            <person name="Miyagishima S."/>
            <person name="Mori T."/>
            <person name="Nishida K."/>
            <person name="Yagisawa F."/>
            <person name="Nishida K."/>
            <person name="Yoshida Y."/>
            <person name="Nishimura Y."/>
            <person name="Nakao S."/>
            <person name="Kobayashi T."/>
            <person name="Momoyama Y."/>
            <person name="Higashiyama T."/>
            <person name="Minoda A."/>
            <person name="Sano M."/>
            <person name="Nomoto H."/>
            <person name="Oishi K."/>
            <person name="Hayashi H."/>
            <person name="Ohta F."/>
            <person name="Nishizaka S."/>
            <person name="Haga S."/>
            <person name="Miura S."/>
            <person name="Morishita T."/>
            <person name="Kabeya Y."/>
            <person name="Terasawa K."/>
            <person name="Suzuki Y."/>
            <person name="Ishii Y."/>
            <person name="Asakawa S."/>
            <person name="Takano H."/>
            <person name="Ohta N."/>
            <person name="Kuroiwa H."/>
            <person name="Tanaka K."/>
            <person name="Shimizu N."/>
            <person name="Sugano S."/>
            <person name="Sato N."/>
            <person name="Nozaki H."/>
            <person name="Ogasawara N."/>
            <person name="Kohara Y."/>
            <person name="Kuroiwa T."/>
        </authorList>
    </citation>
    <scope>NUCLEOTIDE SEQUENCE [LARGE SCALE GENOMIC DNA]</scope>
    <source>
        <strain evidence="2 3">10D</strain>
    </source>
</reference>
<proteinExistence type="predicted"/>
<organism evidence="2 3">
    <name type="scientific">Cyanidioschyzon merolae (strain NIES-3377 / 10D)</name>
    <name type="common">Unicellular red alga</name>
    <dbReference type="NCBI Taxonomy" id="280699"/>
    <lineage>
        <taxon>Eukaryota</taxon>
        <taxon>Rhodophyta</taxon>
        <taxon>Bangiophyceae</taxon>
        <taxon>Cyanidiales</taxon>
        <taxon>Cyanidiaceae</taxon>
        <taxon>Cyanidioschyzon</taxon>
    </lineage>
</organism>
<dbReference type="EMBL" id="AP006502">
    <property type="protein sequence ID" value="BAM83412.1"/>
    <property type="molecule type" value="Genomic_DNA"/>
</dbReference>
<dbReference type="OrthoDB" id="10492000at2759"/>
<keyword evidence="3" id="KW-1185">Reference proteome</keyword>
<evidence type="ECO:0000313" key="3">
    <source>
        <dbReference type="Proteomes" id="UP000007014"/>
    </source>
</evidence>
<name>M1VIK1_CYAM1</name>
<feature type="region of interest" description="Disordered" evidence="1">
    <location>
        <begin position="145"/>
        <end position="165"/>
    </location>
</feature>
<feature type="region of interest" description="Disordered" evidence="1">
    <location>
        <begin position="92"/>
        <end position="122"/>
    </location>
</feature>
<reference evidence="2 3" key="2">
    <citation type="journal article" date="2007" name="BMC Biol.">
        <title>A 100%-complete sequence reveals unusually simple genomic features in the hot-spring red alga Cyanidioschyzon merolae.</title>
        <authorList>
            <person name="Nozaki H."/>
            <person name="Takano H."/>
            <person name="Misumi O."/>
            <person name="Terasawa K."/>
            <person name="Matsuzaki M."/>
            <person name="Maruyama S."/>
            <person name="Nishida K."/>
            <person name="Yagisawa F."/>
            <person name="Yoshida Y."/>
            <person name="Fujiwara T."/>
            <person name="Takio S."/>
            <person name="Tamura K."/>
            <person name="Chung S.J."/>
            <person name="Nakamura S."/>
            <person name="Kuroiwa H."/>
            <person name="Tanaka K."/>
            <person name="Sato N."/>
            <person name="Kuroiwa T."/>
        </authorList>
    </citation>
    <scope>NUCLEOTIDE SEQUENCE [LARGE SCALE GENOMIC DNA]</scope>
    <source>
        <strain evidence="2 3">10D</strain>
    </source>
</reference>
<gene>
    <name evidence="2" type="ORF">CYME_CMT646C</name>
</gene>
<evidence type="ECO:0000256" key="1">
    <source>
        <dbReference type="SAM" id="MobiDB-lite"/>
    </source>
</evidence>